<feature type="compositionally biased region" description="Basic and acidic residues" evidence="1">
    <location>
        <begin position="226"/>
        <end position="236"/>
    </location>
</feature>
<keyword evidence="2" id="KW-1133">Transmembrane helix</keyword>
<keyword evidence="2" id="KW-0812">Transmembrane</keyword>
<feature type="region of interest" description="Disordered" evidence="1">
    <location>
        <begin position="244"/>
        <end position="263"/>
    </location>
</feature>
<protein>
    <submittedName>
        <fullName evidence="3">Uncharacterized protein</fullName>
    </submittedName>
</protein>
<accession>A0AAN9AF20</accession>
<feature type="region of interest" description="Disordered" evidence="1">
    <location>
        <begin position="200"/>
        <end position="238"/>
    </location>
</feature>
<reference evidence="3 4" key="1">
    <citation type="submission" date="2023-11" db="EMBL/GenBank/DDBJ databases">
        <title>Halocaridina rubra genome assembly.</title>
        <authorList>
            <person name="Smith C."/>
        </authorList>
    </citation>
    <scope>NUCLEOTIDE SEQUENCE [LARGE SCALE GENOMIC DNA]</scope>
    <source>
        <strain evidence="3">EP-1</strain>
        <tissue evidence="3">Whole</tissue>
    </source>
</reference>
<feature type="transmembrane region" description="Helical" evidence="2">
    <location>
        <begin position="75"/>
        <end position="100"/>
    </location>
</feature>
<evidence type="ECO:0000256" key="2">
    <source>
        <dbReference type="SAM" id="Phobius"/>
    </source>
</evidence>
<dbReference type="AlphaFoldDB" id="A0AAN9AF20"/>
<proteinExistence type="predicted"/>
<evidence type="ECO:0000256" key="1">
    <source>
        <dbReference type="SAM" id="MobiDB-lite"/>
    </source>
</evidence>
<evidence type="ECO:0000313" key="3">
    <source>
        <dbReference type="EMBL" id="KAK7082462.1"/>
    </source>
</evidence>
<comment type="caution">
    <text evidence="3">The sequence shown here is derived from an EMBL/GenBank/DDBJ whole genome shotgun (WGS) entry which is preliminary data.</text>
</comment>
<feature type="region of interest" description="Disordered" evidence="1">
    <location>
        <begin position="371"/>
        <end position="405"/>
    </location>
</feature>
<gene>
    <name evidence="3" type="ORF">SK128_026526</name>
</gene>
<organism evidence="3 4">
    <name type="scientific">Halocaridina rubra</name>
    <name type="common">Hawaiian red shrimp</name>
    <dbReference type="NCBI Taxonomy" id="373956"/>
    <lineage>
        <taxon>Eukaryota</taxon>
        <taxon>Metazoa</taxon>
        <taxon>Ecdysozoa</taxon>
        <taxon>Arthropoda</taxon>
        <taxon>Crustacea</taxon>
        <taxon>Multicrustacea</taxon>
        <taxon>Malacostraca</taxon>
        <taxon>Eumalacostraca</taxon>
        <taxon>Eucarida</taxon>
        <taxon>Decapoda</taxon>
        <taxon>Pleocyemata</taxon>
        <taxon>Caridea</taxon>
        <taxon>Atyoidea</taxon>
        <taxon>Atyidae</taxon>
        <taxon>Halocaridina</taxon>
    </lineage>
</organism>
<name>A0AAN9AF20_HALRR</name>
<feature type="transmembrane region" description="Helical" evidence="2">
    <location>
        <begin position="12"/>
        <end position="39"/>
    </location>
</feature>
<dbReference type="EMBL" id="JAXCGZ010004011">
    <property type="protein sequence ID" value="KAK7082462.1"/>
    <property type="molecule type" value="Genomic_DNA"/>
</dbReference>
<keyword evidence="2" id="KW-0472">Membrane</keyword>
<keyword evidence="4" id="KW-1185">Reference proteome</keyword>
<feature type="transmembrane region" description="Helical" evidence="2">
    <location>
        <begin position="120"/>
        <end position="148"/>
    </location>
</feature>
<sequence>MAKCLRKAGIVGIVGILLVFIGLVQLIAGAYFMIVLPMFQLGSNIWTGAWCGMCGLIVAIIGWKQQTMRKGQVILVACLSVLVAEVANLVIIQVGEYRVFLTQSDRRLIVEKNQDVTMKIAFWFTTVMTALGIVVSFFGAQFLFCVVVRGPRIKGRMPITRSLSEEDLHHRQVQVTRLTSRSISDDIGVDFSERRMSSSNGSVHAHVVSGDGNDQIGPQVLNTTDSNKDDERRGHDAGPYISVIGGEPGAEPQKKLNKQSPKTPEECVPYFLRNHRSVWQFILPEVVREMRTSSGFSVTESFIDVHSRTSTLSKTSKSSFQPYRPNPLVHGTSLDITEMNHLPSGQDSIVQGACIAPSSCNTSVYSIPEVCRKSGSRSPSGSRIKRPNIPPPLPPSSKSSSSGRGWESCAVLQYPLQLGDGYIVDLD</sequence>
<feature type="transmembrane region" description="Helical" evidence="2">
    <location>
        <begin position="45"/>
        <end position="63"/>
    </location>
</feature>
<evidence type="ECO:0000313" key="4">
    <source>
        <dbReference type="Proteomes" id="UP001381693"/>
    </source>
</evidence>
<dbReference type="Proteomes" id="UP001381693">
    <property type="component" value="Unassembled WGS sequence"/>
</dbReference>